<feature type="transmembrane region" description="Helical" evidence="1">
    <location>
        <begin position="7"/>
        <end position="30"/>
    </location>
</feature>
<gene>
    <name evidence="2" type="ORF">FB45DRAFT_933580</name>
</gene>
<feature type="transmembrane region" description="Helical" evidence="1">
    <location>
        <begin position="50"/>
        <end position="72"/>
    </location>
</feature>
<feature type="transmembrane region" description="Helical" evidence="1">
    <location>
        <begin position="127"/>
        <end position="156"/>
    </location>
</feature>
<evidence type="ECO:0000313" key="2">
    <source>
        <dbReference type="EMBL" id="KAJ7617181.1"/>
    </source>
</evidence>
<accession>A0AAD7BDA2</accession>
<proteinExistence type="predicted"/>
<name>A0AAD7BDA2_9AGAR</name>
<organism evidence="2 3">
    <name type="scientific">Roridomyces roridus</name>
    <dbReference type="NCBI Taxonomy" id="1738132"/>
    <lineage>
        <taxon>Eukaryota</taxon>
        <taxon>Fungi</taxon>
        <taxon>Dikarya</taxon>
        <taxon>Basidiomycota</taxon>
        <taxon>Agaricomycotina</taxon>
        <taxon>Agaricomycetes</taxon>
        <taxon>Agaricomycetidae</taxon>
        <taxon>Agaricales</taxon>
        <taxon>Marasmiineae</taxon>
        <taxon>Mycenaceae</taxon>
        <taxon>Roridomyces</taxon>
    </lineage>
</organism>
<dbReference type="AlphaFoldDB" id="A0AAD7BDA2"/>
<evidence type="ECO:0000313" key="3">
    <source>
        <dbReference type="Proteomes" id="UP001221142"/>
    </source>
</evidence>
<dbReference type="Proteomes" id="UP001221142">
    <property type="component" value="Unassembled WGS sequence"/>
</dbReference>
<sequence>TFSTMRILNLYNLGLVLSVIQLSVAGWTVARMPTGSQGDEPESSINYRDFLEYNLLGAVYSIFIWAMLIFIARWKRGQPQQKRAGTHFLVVQIYIVYRIFLVMLVAFRKPTPEFTAMATHCLRGVAFLSGTCAPLGVAVVFPVVELLLAGAIAFLIRNRAIARHGRAQVDMPPPPPKLVPAWTLGEIMGLDDDEQEEGSVGLKV</sequence>
<dbReference type="EMBL" id="JARKIF010000021">
    <property type="protein sequence ID" value="KAJ7617181.1"/>
    <property type="molecule type" value="Genomic_DNA"/>
</dbReference>
<keyword evidence="1" id="KW-0812">Transmembrane</keyword>
<keyword evidence="3" id="KW-1185">Reference proteome</keyword>
<keyword evidence="1" id="KW-0472">Membrane</keyword>
<comment type="caution">
    <text evidence="2">The sequence shown here is derived from an EMBL/GenBank/DDBJ whole genome shotgun (WGS) entry which is preliminary data.</text>
</comment>
<protein>
    <submittedName>
        <fullName evidence="2">Uncharacterized protein</fullName>
    </submittedName>
</protein>
<feature type="non-terminal residue" evidence="2">
    <location>
        <position position="1"/>
    </location>
</feature>
<feature type="transmembrane region" description="Helical" evidence="1">
    <location>
        <begin position="84"/>
        <end position="107"/>
    </location>
</feature>
<evidence type="ECO:0000256" key="1">
    <source>
        <dbReference type="SAM" id="Phobius"/>
    </source>
</evidence>
<keyword evidence="1" id="KW-1133">Transmembrane helix</keyword>
<reference evidence="2" key="1">
    <citation type="submission" date="2023-03" db="EMBL/GenBank/DDBJ databases">
        <title>Massive genome expansion in bonnet fungi (Mycena s.s.) driven by repeated elements and novel gene families across ecological guilds.</title>
        <authorList>
            <consortium name="Lawrence Berkeley National Laboratory"/>
            <person name="Harder C.B."/>
            <person name="Miyauchi S."/>
            <person name="Viragh M."/>
            <person name="Kuo A."/>
            <person name="Thoen E."/>
            <person name="Andreopoulos B."/>
            <person name="Lu D."/>
            <person name="Skrede I."/>
            <person name="Drula E."/>
            <person name="Henrissat B."/>
            <person name="Morin E."/>
            <person name="Kohler A."/>
            <person name="Barry K."/>
            <person name="LaButti K."/>
            <person name="Morin E."/>
            <person name="Salamov A."/>
            <person name="Lipzen A."/>
            <person name="Mereny Z."/>
            <person name="Hegedus B."/>
            <person name="Baldrian P."/>
            <person name="Stursova M."/>
            <person name="Weitz H."/>
            <person name="Taylor A."/>
            <person name="Grigoriev I.V."/>
            <person name="Nagy L.G."/>
            <person name="Martin F."/>
            <person name="Kauserud H."/>
        </authorList>
    </citation>
    <scope>NUCLEOTIDE SEQUENCE</scope>
    <source>
        <strain evidence="2">9284</strain>
    </source>
</reference>